<dbReference type="InterPro" id="IPR033427">
    <property type="entry name" value="DUF5123"/>
</dbReference>
<keyword evidence="1" id="KW-0732">Signal</keyword>
<feature type="domain" description="Fibronectin type-III" evidence="2">
    <location>
        <begin position="141"/>
        <end position="225"/>
    </location>
</feature>
<feature type="chain" id="PRO_5019242257" evidence="1">
    <location>
        <begin position="24"/>
        <end position="546"/>
    </location>
</feature>
<accession>A0A412GBH0</accession>
<dbReference type="RefSeq" id="WP_118485173.1">
    <property type="nucleotide sequence ID" value="NZ_CAUELD010000072.1"/>
</dbReference>
<reference evidence="3 4" key="1">
    <citation type="submission" date="2018-08" db="EMBL/GenBank/DDBJ databases">
        <title>A genome reference for cultivated species of the human gut microbiota.</title>
        <authorList>
            <person name="Zou Y."/>
            <person name="Xue W."/>
            <person name="Luo G."/>
        </authorList>
    </citation>
    <scope>NUCLEOTIDE SEQUENCE [LARGE SCALE GENOMIC DNA]</scope>
    <source>
        <strain evidence="3 4">AF24-2</strain>
    </source>
</reference>
<dbReference type="SMART" id="SM00060">
    <property type="entry name" value="FN3"/>
    <property type="match status" value="2"/>
</dbReference>
<dbReference type="CDD" id="cd00063">
    <property type="entry name" value="FN3"/>
    <property type="match status" value="1"/>
</dbReference>
<name>A0A412GBH0_9BACT</name>
<evidence type="ECO:0000259" key="2">
    <source>
        <dbReference type="SMART" id="SM00060"/>
    </source>
</evidence>
<evidence type="ECO:0000313" key="4">
    <source>
        <dbReference type="Proteomes" id="UP000285864"/>
    </source>
</evidence>
<protein>
    <submittedName>
        <fullName evidence="3">DUF5123 domain-containing protein</fullName>
    </submittedName>
</protein>
<sequence length="546" mass="58889">MKMFKYIIGSGAFMLLASIIGTACTDGNDWDVDSAHDRLFSVTASKISISAQPTSAEISWGTVPDAEYYVIEYSTDSLYDEIEIGGTQHSVVLGKDKSIVETPYVITGLQGETKYFLRMKSMSSVKADSKWTYLEKYSFKTSAEQILNEVASITGESAVLSWTEGAEVTSLKLAEAKDDVEEVDTTYIELDAAAVAASSYTLTGLTPKTKYSVSIYNGDVKRGTRTFTTTESYPAGYDIVNVSDADMLNDIFTNPANYIQDNGGNVVLVFANGSTTDYMGESMELTIPADFKSVIFWGESGDTKPVFMPKGLSMAGSHDLIRFYNLDLQNTSSANDYIVNFNVEGTVGEILIDNCNISKTRGVVRVQSDGAKGSIGSINIDNCVLTDIGSYGVLQTKVSGFTLNSVSLSNSTVNTLSAGGVLVTQQNNVHISIDACTFYNCVATGKSFIDINKMSNVTVDVKNTIIGQLYSYTAESTIKATSVKGIATTTNLFTTTDCPYNSGYEWGEILSVSSTELFVNPAEGDFHIQSASQSSVTGAGDPRWNE</sequence>
<dbReference type="InterPro" id="IPR036116">
    <property type="entry name" value="FN3_sf"/>
</dbReference>
<feature type="signal peptide" evidence="1">
    <location>
        <begin position="1"/>
        <end position="23"/>
    </location>
</feature>
<dbReference type="Proteomes" id="UP000285864">
    <property type="component" value="Unassembled WGS sequence"/>
</dbReference>
<keyword evidence="4" id="KW-1185">Reference proteome</keyword>
<gene>
    <name evidence="3" type="ORF">DWY20_13055</name>
</gene>
<evidence type="ECO:0000256" key="1">
    <source>
        <dbReference type="SAM" id="SignalP"/>
    </source>
</evidence>
<dbReference type="AlphaFoldDB" id="A0A412GBH0"/>
<dbReference type="InterPro" id="IPR013783">
    <property type="entry name" value="Ig-like_fold"/>
</dbReference>
<dbReference type="PROSITE" id="PS51257">
    <property type="entry name" value="PROKAR_LIPOPROTEIN"/>
    <property type="match status" value="1"/>
</dbReference>
<dbReference type="EMBL" id="QRUU01000075">
    <property type="protein sequence ID" value="RGR92143.1"/>
    <property type="molecule type" value="Genomic_DNA"/>
</dbReference>
<dbReference type="Gene3D" id="2.60.40.10">
    <property type="entry name" value="Immunoglobulins"/>
    <property type="match status" value="2"/>
</dbReference>
<organism evidence="3 4">
    <name type="scientific">Phocaeicola coprocola</name>
    <dbReference type="NCBI Taxonomy" id="310298"/>
    <lineage>
        <taxon>Bacteria</taxon>
        <taxon>Pseudomonadati</taxon>
        <taxon>Bacteroidota</taxon>
        <taxon>Bacteroidia</taxon>
        <taxon>Bacteroidales</taxon>
        <taxon>Bacteroidaceae</taxon>
        <taxon>Phocaeicola</taxon>
    </lineage>
</organism>
<proteinExistence type="predicted"/>
<dbReference type="Pfam" id="PF17161">
    <property type="entry name" value="DUF5123"/>
    <property type="match status" value="1"/>
</dbReference>
<comment type="caution">
    <text evidence="3">The sequence shown here is derived from an EMBL/GenBank/DDBJ whole genome shotgun (WGS) entry which is preliminary data.</text>
</comment>
<dbReference type="SUPFAM" id="SSF49265">
    <property type="entry name" value="Fibronectin type III"/>
    <property type="match status" value="1"/>
</dbReference>
<feature type="domain" description="Fibronectin type-III" evidence="2">
    <location>
        <begin position="41"/>
        <end position="129"/>
    </location>
</feature>
<dbReference type="InterPro" id="IPR003961">
    <property type="entry name" value="FN3_dom"/>
</dbReference>
<evidence type="ECO:0000313" key="3">
    <source>
        <dbReference type="EMBL" id="RGR92143.1"/>
    </source>
</evidence>